<feature type="transmembrane region" description="Helical" evidence="1">
    <location>
        <begin position="26"/>
        <end position="47"/>
    </location>
</feature>
<organism evidence="2 3">
    <name type="scientific">Desulfobotulus pelophilus</name>
    <dbReference type="NCBI Taxonomy" id="2823377"/>
    <lineage>
        <taxon>Bacteria</taxon>
        <taxon>Pseudomonadati</taxon>
        <taxon>Thermodesulfobacteriota</taxon>
        <taxon>Desulfobacteria</taxon>
        <taxon>Desulfobacterales</taxon>
        <taxon>Desulfobacteraceae</taxon>
        <taxon>Desulfobotulus</taxon>
    </lineage>
</organism>
<reference evidence="2 3" key="1">
    <citation type="submission" date="2022-11" db="EMBL/GenBank/DDBJ databases">
        <title>Desulfobotulus tamanensis H1 sp. nov. - anaerobic, alkaliphilic, sulphate reducing bacterium isolated from terrestrial mud volcano.</title>
        <authorList>
            <person name="Frolova A."/>
            <person name="Merkel A.Y."/>
            <person name="Slobodkin A.I."/>
        </authorList>
    </citation>
    <scope>NUCLEOTIDE SEQUENCE [LARGE SCALE GENOMIC DNA]</scope>
    <source>
        <strain evidence="2 3">H1</strain>
    </source>
</reference>
<sequence>MFLHFFEKGWPVIRCHNDLSVFRIGVFHRMLFFIIAFVFFLHFIGIWRNKKIPVEKQCPVFDALVGPLRIKNPEASISEEADGCFRIFDQVFSL</sequence>
<dbReference type="EMBL" id="JAPFPW010000010">
    <property type="protein sequence ID" value="MCW7754302.1"/>
    <property type="molecule type" value="Genomic_DNA"/>
</dbReference>
<evidence type="ECO:0000313" key="2">
    <source>
        <dbReference type="EMBL" id="MCW7754302.1"/>
    </source>
</evidence>
<keyword evidence="1" id="KW-1133">Transmembrane helix</keyword>
<proteinExistence type="predicted"/>
<keyword evidence="1" id="KW-0812">Transmembrane</keyword>
<protein>
    <submittedName>
        <fullName evidence="2">Uncharacterized protein</fullName>
    </submittedName>
</protein>
<gene>
    <name evidence="2" type="ORF">OOT00_09915</name>
</gene>
<comment type="caution">
    <text evidence="2">The sequence shown here is derived from an EMBL/GenBank/DDBJ whole genome shotgun (WGS) entry which is preliminary data.</text>
</comment>
<name>A0ABT3NA10_9BACT</name>
<keyword evidence="1" id="KW-0472">Membrane</keyword>
<evidence type="ECO:0000256" key="1">
    <source>
        <dbReference type="SAM" id="Phobius"/>
    </source>
</evidence>
<dbReference type="RefSeq" id="WP_265425218.1">
    <property type="nucleotide sequence ID" value="NZ_JAPFPW010000010.1"/>
</dbReference>
<evidence type="ECO:0000313" key="3">
    <source>
        <dbReference type="Proteomes" id="UP001209681"/>
    </source>
</evidence>
<keyword evidence="3" id="KW-1185">Reference proteome</keyword>
<dbReference type="Proteomes" id="UP001209681">
    <property type="component" value="Unassembled WGS sequence"/>
</dbReference>
<accession>A0ABT3NA10</accession>